<dbReference type="GO" id="GO:0045892">
    <property type="term" value="P:negative regulation of DNA-templated transcription"/>
    <property type="evidence" value="ECO:0007669"/>
    <property type="project" value="TreeGrafter"/>
</dbReference>
<name>A0A127K951_9RHOO</name>
<reference evidence="8" key="1">
    <citation type="submission" date="2016-03" db="EMBL/GenBank/DDBJ databases">
        <authorList>
            <person name="Ma C."/>
            <person name="Zhou S."/>
            <person name="Yang G."/>
        </authorList>
    </citation>
    <scope>NUCLEOTIDE SEQUENCE [LARGE SCALE GENOMIC DNA]</scope>
    <source>
        <strain evidence="8">SgZ-1</strain>
    </source>
</reference>
<dbReference type="PANTHER" id="PTHR30136">
    <property type="entry name" value="HELIX-TURN-HELIX TRANSCRIPTIONAL REGULATOR, ICLR FAMILY"/>
    <property type="match status" value="1"/>
</dbReference>
<feature type="domain" description="HTH iclR-type" evidence="5">
    <location>
        <begin position="41"/>
        <end position="102"/>
    </location>
</feature>
<feature type="domain" description="IclR-ED" evidence="6">
    <location>
        <begin position="103"/>
        <end position="283"/>
    </location>
</feature>
<feature type="compositionally biased region" description="Acidic residues" evidence="4">
    <location>
        <begin position="21"/>
        <end position="30"/>
    </location>
</feature>
<evidence type="ECO:0000256" key="4">
    <source>
        <dbReference type="SAM" id="MobiDB-lite"/>
    </source>
</evidence>
<dbReference type="PANTHER" id="PTHR30136:SF34">
    <property type="entry name" value="TRANSCRIPTIONAL REGULATOR"/>
    <property type="match status" value="1"/>
</dbReference>
<dbReference type="SMART" id="SM00346">
    <property type="entry name" value="HTH_ICLR"/>
    <property type="match status" value="1"/>
</dbReference>
<dbReference type="GO" id="GO:0003677">
    <property type="term" value="F:DNA binding"/>
    <property type="evidence" value="ECO:0007669"/>
    <property type="project" value="UniProtKB-KW"/>
</dbReference>
<protein>
    <recommendedName>
        <fullName evidence="9">IclR family transcriptional regulator</fullName>
    </recommendedName>
</protein>
<dbReference type="Gene3D" id="1.10.10.10">
    <property type="entry name" value="Winged helix-like DNA-binding domain superfamily/Winged helix DNA-binding domain"/>
    <property type="match status" value="1"/>
</dbReference>
<dbReference type="Pfam" id="PF09339">
    <property type="entry name" value="HTH_IclR"/>
    <property type="match status" value="1"/>
</dbReference>
<dbReference type="NCBIfam" id="TIGR02431">
    <property type="entry name" value="pcaR_pcaU"/>
    <property type="match status" value="1"/>
</dbReference>
<keyword evidence="2" id="KW-0238">DNA-binding</keyword>
<keyword evidence="8" id="KW-1185">Reference proteome</keyword>
<gene>
    <name evidence="7" type="ORF">AC731_016945</name>
</gene>
<dbReference type="InterPro" id="IPR050707">
    <property type="entry name" value="HTH_MetabolicPath_Reg"/>
</dbReference>
<evidence type="ECO:0008006" key="9">
    <source>
        <dbReference type="Google" id="ProtNLM"/>
    </source>
</evidence>
<dbReference type="RefSeq" id="WP_004260039.1">
    <property type="nucleotide sequence ID" value="NZ_CP014646.1"/>
</dbReference>
<dbReference type="PROSITE" id="PS51077">
    <property type="entry name" value="HTH_ICLR"/>
    <property type="match status" value="1"/>
</dbReference>
<dbReference type="InterPro" id="IPR014757">
    <property type="entry name" value="Tscrpt_reg_IclR_C"/>
</dbReference>
<dbReference type="GO" id="GO:0046278">
    <property type="term" value="P:3,4-dihydroxybenzoate metabolic process"/>
    <property type="evidence" value="ECO:0007669"/>
    <property type="project" value="InterPro"/>
</dbReference>
<dbReference type="InterPro" id="IPR029016">
    <property type="entry name" value="GAF-like_dom_sf"/>
</dbReference>
<dbReference type="InterPro" id="IPR036390">
    <property type="entry name" value="WH_DNA-bd_sf"/>
</dbReference>
<dbReference type="PROSITE" id="PS51078">
    <property type="entry name" value="ICLR_ED"/>
    <property type="match status" value="1"/>
</dbReference>
<feature type="region of interest" description="Disordered" evidence="4">
    <location>
        <begin position="1"/>
        <end position="30"/>
    </location>
</feature>
<evidence type="ECO:0000313" key="8">
    <source>
        <dbReference type="Proteomes" id="UP000036902"/>
    </source>
</evidence>
<dbReference type="KEGG" id="thu:AC731_016945"/>
<dbReference type="Gene3D" id="3.30.450.40">
    <property type="match status" value="1"/>
</dbReference>
<evidence type="ECO:0000259" key="5">
    <source>
        <dbReference type="PROSITE" id="PS51077"/>
    </source>
</evidence>
<evidence type="ECO:0000256" key="2">
    <source>
        <dbReference type="ARBA" id="ARBA00023125"/>
    </source>
</evidence>
<dbReference type="SUPFAM" id="SSF46785">
    <property type="entry name" value="Winged helix' DNA-binding domain"/>
    <property type="match status" value="1"/>
</dbReference>
<keyword evidence="3" id="KW-0804">Transcription</keyword>
<dbReference type="AlphaFoldDB" id="A0A127K951"/>
<dbReference type="EMBL" id="CP014646">
    <property type="protein sequence ID" value="AMO38479.1"/>
    <property type="molecule type" value="Genomic_DNA"/>
</dbReference>
<organism evidence="7 8">
    <name type="scientific">Thauera humireducens</name>
    <dbReference type="NCBI Taxonomy" id="1134435"/>
    <lineage>
        <taxon>Bacteria</taxon>
        <taxon>Pseudomonadati</taxon>
        <taxon>Pseudomonadota</taxon>
        <taxon>Betaproteobacteria</taxon>
        <taxon>Rhodocyclales</taxon>
        <taxon>Zoogloeaceae</taxon>
        <taxon>Thauera</taxon>
    </lineage>
</organism>
<sequence>MKHVPNRSADAPTGGALPGEPDAEVPEGDDLADYATDRNFVTALARGLAVIQAFTNQGRQMSISQISYRTGITRAAVRRYLHTLTALGYARCHDGTRFSLTPKTVSLGNAYLSGTPLSGKGQPVLDKLSETVGEACSMAVLDGTDIVYIARAAASRIMSPSLNVGNRLPAYATSIGMVLLAHLPEAELDACLARTSFLPFTQNTIVSPAELGKVLQQVRTQGYAIANQQMEIGLRSIAVPVRDKAGTVVSGINIIGPTSRMGIEHMRTRFLPLLREAAEALRI</sequence>
<dbReference type="GO" id="GO:0045893">
    <property type="term" value="P:positive regulation of DNA-templated transcription"/>
    <property type="evidence" value="ECO:0007669"/>
    <property type="project" value="InterPro"/>
</dbReference>
<evidence type="ECO:0000259" key="6">
    <source>
        <dbReference type="PROSITE" id="PS51078"/>
    </source>
</evidence>
<dbReference type="STRING" id="1134435.AC731_016945"/>
<proteinExistence type="predicted"/>
<evidence type="ECO:0000256" key="3">
    <source>
        <dbReference type="ARBA" id="ARBA00023163"/>
    </source>
</evidence>
<dbReference type="SUPFAM" id="SSF55781">
    <property type="entry name" value="GAF domain-like"/>
    <property type="match status" value="1"/>
</dbReference>
<evidence type="ECO:0000256" key="1">
    <source>
        <dbReference type="ARBA" id="ARBA00023015"/>
    </source>
</evidence>
<accession>A0A127K951</accession>
<dbReference type="GO" id="GO:0003700">
    <property type="term" value="F:DNA-binding transcription factor activity"/>
    <property type="evidence" value="ECO:0007669"/>
    <property type="project" value="TreeGrafter"/>
</dbReference>
<evidence type="ECO:0000313" key="7">
    <source>
        <dbReference type="EMBL" id="AMO38479.1"/>
    </source>
</evidence>
<dbReference type="Pfam" id="PF01614">
    <property type="entry name" value="IclR_C"/>
    <property type="match status" value="1"/>
</dbReference>
<dbReference type="InterPro" id="IPR036388">
    <property type="entry name" value="WH-like_DNA-bd_sf"/>
</dbReference>
<dbReference type="InterPro" id="IPR005471">
    <property type="entry name" value="Tscrpt_reg_IclR_N"/>
</dbReference>
<keyword evidence="1" id="KW-0805">Transcription regulation</keyword>
<dbReference type="InterPro" id="IPR012794">
    <property type="entry name" value="PcaR_PcaU"/>
</dbReference>
<dbReference type="Proteomes" id="UP000036902">
    <property type="component" value="Chromosome"/>
</dbReference>